<proteinExistence type="predicted"/>
<dbReference type="Proteomes" id="UP000176974">
    <property type="component" value="Unassembled WGS sequence"/>
</dbReference>
<sequence length="229" mass="26168">MNLKEFFRPTNKSTLYWLILGVVVLVAGGVIWWSWNITSKITDSEPLVIPKTELKNNQPIDTSTWKTYRNEKYGFEVKYPEDFTINERLGGGEQNPNAVYFRSKSDDFFIKIDNGYQEVDLLPFKDYAMQISKNACDADGPSSSMHCEEISELSPFNDIRVAPAYEIYLNEIIQMRGKSNTQRTKGPIIAIDISIHTQGLTRGLFINLQGSSNNEEMIKKIAATFKFIE</sequence>
<evidence type="ECO:0000256" key="1">
    <source>
        <dbReference type="SAM" id="Phobius"/>
    </source>
</evidence>
<accession>A0A1G2FDD9</accession>
<evidence type="ECO:0000313" key="3">
    <source>
        <dbReference type="Proteomes" id="UP000176974"/>
    </source>
</evidence>
<keyword evidence="1" id="KW-0812">Transmembrane</keyword>
<keyword evidence="1" id="KW-1133">Transmembrane helix</keyword>
<evidence type="ECO:0000313" key="2">
    <source>
        <dbReference type="EMBL" id="OGZ35618.1"/>
    </source>
</evidence>
<keyword evidence="1" id="KW-0472">Membrane</keyword>
<comment type="caution">
    <text evidence="2">The sequence shown here is derived from an EMBL/GenBank/DDBJ whole genome shotgun (WGS) entry which is preliminary data.</text>
</comment>
<dbReference type="EMBL" id="MHMY01000009">
    <property type="protein sequence ID" value="OGZ35618.1"/>
    <property type="molecule type" value="Genomic_DNA"/>
</dbReference>
<name>A0A1G2FDD9_9BACT</name>
<dbReference type="AlphaFoldDB" id="A0A1G2FDD9"/>
<organism evidence="2 3">
    <name type="scientific">Candidatus Portnoybacteria bacterium RIFCSPHIGHO2_01_FULL_40_12b</name>
    <dbReference type="NCBI Taxonomy" id="1801994"/>
    <lineage>
        <taxon>Bacteria</taxon>
        <taxon>Candidatus Portnoyibacteriota</taxon>
    </lineage>
</organism>
<gene>
    <name evidence="2" type="ORF">A2815_02060</name>
</gene>
<feature type="transmembrane region" description="Helical" evidence="1">
    <location>
        <begin position="15"/>
        <end position="35"/>
    </location>
</feature>
<reference evidence="2 3" key="1">
    <citation type="journal article" date="2016" name="Nat. Commun.">
        <title>Thousands of microbial genomes shed light on interconnected biogeochemical processes in an aquifer system.</title>
        <authorList>
            <person name="Anantharaman K."/>
            <person name="Brown C.T."/>
            <person name="Hug L.A."/>
            <person name="Sharon I."/>
            <person name="Castelle C.J."/>
            <person name="Probst A.J."/>
            <person name="Thomas B.C."/>
            <person name="Singh A."/>
            <person name="Wilkins M.J."/>
            <person name="Karaoz U."/>
            <person name="Brodie E.L."/>
            <person name="Williams K.H."/>
            <person name="Hubbard S.S."/>
            <person name="Banfield J.F."/>
        </authorList>
    </citation>
    <scope>NUCLEOTIDE SEQUENCE [LARGE SCALE GENOMIC DNA]</scope>
</reference>
<protein>
    <submittedName>
        <fullName evidence="2">Uncharacterized protein</fullName>
    </submittedName>
</protein>